<dbReference type="PROSITE" id="PS50943">
    <property type="entry name" value="HTH_CROC1"/>
    <property type="match status" value="1"/>
</dbReference>
<evidence type="ECO:0000313" key="5">
    <source>
        <dbReference type="Proteomes" id="UP001431572"/>
    </source>
</evidence>
<dbReference type="InterPro" id="IPR001387">
    <property type="entry name" value="Cro/C1-type_HTH"/>
</dbReference>
<proteinExistence type="predicted"/>
<dbReference type="AlphaFoldDB" id="A0A8T7M5P1"/>
<accession>A0A8T7M5P1</accession>
<dbReference type="EMBL" id="JACATZ010000003">
    <property type="protein sequence ID" value="NWJ47415.1"/>
    <property type="molecule type" value="Genomic_DNA"/>
</dbReference>
<gene>
    <name evidence="2" type="ORF">HXX08_16270</name>
    <name evidence="3" type="ORF">OZ401_002935</name>
</gene>
<dbReference type="SMART" id="SM00530">
    <property type="entry name" value="HTH_XRE"/>
    <property type="match status" value="1"/>
</dbReference>
<reference evidence="3" key="2">
    <citation type="journal article" date="2024" name="Nature">
        <title>Anoxygenic phototroph of the Chloroflexota uses a type I reaction centre.</title>
        <authorList>
            <person name="Tsuji J.M."/>
            <person name="Shaw N.A."/>
            <person name="Nagashima S."/>
            <person name="Venkiteswaran J.J."/>
            <person name="Schiff S.L."/>
            <person name="Watanabe T."/>
            <person name="Fukui M."/>
            <person name="Hanada S."/>
            <person name="Tank M."/>
            <person name="Neufeld J.D."/>
        </authorList>
    </citation>
    <scope>NUCLEOTIDE SEQUENCE</scope>
    <source>
        <strain evidence="3">L227-S17</strain>
    </source>
</reference>
<keyword evidence="5" id="KW-1185">Reference proteome</keyword>
<dbReference type="RefSeq" id="WP_341471216.1">
    <property type="nucleotide sequence ID" value="NZ_CP128400.1"/>
</dbReference>
<evidence type="ECO:0000313" key="3">
    <source>
        <dbReference type="EMBL" id="WJW69327.1"/>
    </source>
</evidence>
<evidence type="ECO:0000259" key="1">
    <source>
        <dbReference type="PROSITE" id="PS50943"/>
    </source>
</evidence>
<dbReference type="EMBL" id="CP128400">
    <property type="protein sequence ID" value="WJW69327.1"/>
    <property type="molecule type" value="Genomic_DNA"/>
</dbReference>
<evidence type="ECO:0000313" key="2">
    <source>
        <dbReference type="EMBL" id="NWJ47415.1"/>
    </source>
</evidence>
<protein>
    <submittedName>
        <fullName evidence="3">Helix-turn-helix domain-containing protein</fullName>
    </submittedName>
    <submittedName>
        <fullName evidence="2">Helix-turn-helix transcriptional regulator</fullName>
    </submittedName>
</protein>
<organism evidence="2 4">
    <name type="scientific">Candidatus Chlorohelix allophototropha</name>
    <dbReference type="NCBI Taxonomy" id="3003348"/>
    <lineage>
        <taxon>Bacteria</taxon>
        <taxon>Bacillati</taxon>
        <taxon>Chloroflexota</taxon>
        <taxon>Chloroflexia</taxon>
        <taxon>Candidatus Chloroheliales</taxon>
        <taxon>Candidatus Chloroheliaceae</taxon>
        <taxon>Candidatus Chlorohelix</taxon>
    </lineage>
</organism>
<dbReference type="SUPFAM" id="SSF47413">
    <property type="entry name" value="lambda repressor-like DNA-binding domains"/>
    <property type="match status" value="1"/>
</dbReference>
<dbReference type="Proteomes" id="UP000521676">
    <property type="component" value="Unassembled WGS sequence"/>
</dbReference>
<dbReference type="Gene3D" id="1.10.260.40">
    <property type="entry name" value="lambda repressor-like DNA-binding domains"/>
    <property type="match status" value="1"/>
</dbReference>
<reference evidence="2 4" key="1">
    <citation type="submission" date="2020-06" db="EMBL/GenBank/DDBJ databases">
        <title>Anoxygenic phototrophic Chloroflexota member uses a Type I reaction center.</title>
        <authorList>
            <person name="Tsuji J.M."/>
            <person name="Shaw N.A."/>
            <person name="Nagashima S."/>
            <person name="Venkiteswaran J."/>
            <person name="Schiff S.L."/>
            <person name="Hanada S."/>
            <person name="Tank M."/>
            <person name="Neufeld J.D."/>
        </authorList>
    </citation>
    <scope>NUCLEOTIDE SEQUENCE [LARGE SCALE GENOMIC DNA]</scope>
    <source>
        <strain evidence="2">L227-S17</strain>
    </source>
</reference>
<sequence length="523" mass="59962">MPKAKRENEDISESFETLLTRFERLRKEEPDLPKRMAGLVPFVLEVVQGSGGVKQLEQLIHYSSDQESAAELIEAILPILANLTRDVPGLEKDIALLAEKLARNNITVPGISPYEAIRDALAKNTFMQLDNTPWPTAVLQEGEAKGQAQLKPAMLDEQPLMPPEEVEKWSALMWKQREELSDLDADTLDMLSHVWLQQANTADNYAVASVDDFLQMRGLKPKRGGGGRRGGYEPEQRTDMLKALAHIQNLWLNMGEVEVNEELGKKRKLNRSSKQAVQSRAFVITDRMGQTRLDGHMDVQRFAFRPGILFARFLFGPGRQTALLSAKAVQYDPYRQKWEKRLARYFSWQWRVRARLGDYNKPYQVQALLEAVGEELNIRYPAKTRERLEKALEALKEDGVIAGWEYEKWEEQIVEQRGWAEIWLEATILIIPPQAIRDTYRFLKRHGDENAGIDLAFNDGEGMAELVRKTRKDRKLSQAQAAVELGVTQSYLSKLETNQVELSNAFRKRLEEWLSGKNYDQKL</sequence>
<dbReference type="Pfam" id="PF01381">
    <property type="entry name" value="HTH_3"/>
    <property type="match status" value="1"/>
</dbReference>
<name>A0A8T7M5P1_9CHLR</name>
<evidence type="ECO:0000313" key="4">
    <source>
        <dbReference type="Proteomes" id="UP000521676"/>
    </source>
</evidence>
<feature type="domain" description="HTH cro/C1-type" evidence="1">
    <location>
        <begin position="467"/>
        <end position="503"/>
    </location>
</feature>
<dbReference type="InterPro" id="IPR010982">
    <property type="entry name" value="Lambda_DNA-bd_dom_sf"/>
</dbReference>
<dbReference type="GO" id="GO:0003677">
    <property type="term" value="F:DNA binding"/>
    <property type="evidence" value="ECO:0007669"/>
    <property type="project" value="InterPro"/>
</dbReference>
<dbReference type="Proteomes" id="UP001431572">
    <property type="component" value="Chromosome 2"/>
</dbReference>
<dbReference type="CDD" id="cd00093">
    <property type="entry name" value="HTH_XRE"/>
    <property type="match status" value="1"/>
</dbReference>